<dbReference type="Proteomes" id="UP000601435">
    <property type="component" value="Unassembled WGS sequence"/>
</dbReference>
<proteinExistence type="predicted"/>
<name>A0A812QWS2_9DINO</name>
<reference evidence="3" key="1">
    <citation type="submission" date="2021-02" db="EMBL/GenBank/DDBJ databases">
        <authorList>
            <person name="Dougan E. K."/>
            <person name="Rhodes N."/>
            <person name="Thang M."/>
            <person name="Chan C."/>
        </authorList>
    </citation>
    <scope>NUCLEOTIDE SEQUENCE</scope>
</reference>
<gene>
    <name evidence="3" type="ORF">SNEC2469_LOCUS11223</name>
</gene>
<sequence length="435" mass="49007">MKSFMDEPWCETEAFIHGRCLVAAFERALEADGVQPWQVWRSSCSWGWAVGRRQGQSCTKKRTIAAPLRGGDVTKMVILSEKVLEAFRSWDVQGCGTISRKQLIRILQRLTPQVTESDLEVLFVAAGADCGGGVKYNDFISYLWADGSSAEDAKEAARARGLWEDALRNAREKTAKTWPADRVDRYWNEVETRLWSKDYFDHVKTNMFVQADQDKDGRVSFDEARALICKSLRCAADLTKAPQPTQEEVRQAFDAHDTLVEGRGRMGVGEFVNLARYLQVIVAEAMLPFSKAMCCQHHALQALLKRIQRDRGEQIRHRQLDSQRLIQRNKNLKADLYKKQHLEFQRAEAAIRSIMSQPEHAQRLLDEHDPASVARSAAMGELPALGRIKWKGPCLPENYMPPGGISKGLVKAKTTPRADDRQTMQTSASAASDAT</sequence>
<evidence type="ECO:0000313" key="3">
    <source>
        <dbReference type="EMBL" id="CAE7408390.1"/>
    </source>
</evidence>
<dbReference type="SUPFAM" id="SSF47473">
    <property type="entry name" value="EF-hand"/>
    <property type="match status" value="1"/>
</dbReference>
<evidence type="ECO:0000256" key="1">
    <source>
        <dbReference type="SAM" id="MobiDB-lite"/>
    </source>
</evidence>
<dbReference type="AlphaFoldDB" id="A0A812QWS2"/>
<dbReference type="Gene3D" id="1.10.238.10">
    <property type="entry name" value="EF-hand"/>
    <property type="match status" value="2"/>
</dbReference>
<dbReference type="GO" id="GO:0005509">
    <property type="term" value="F:calcium ion binding"/>
    <property type="evidence" value="ECO:0007669"/>
    <property type="project" value="InterPro"/>
</dbReference>
<keyword evidence="4" id="KW-1185">Reference proteome</keyword>
<organism evidence="3 4">
    <name type="scientific">Symbiodinium necroappetens</name>
    <dbReference type="NCBI Taxonomy" id="1628268"/>
    <lineage>
        <taxon>Eukaryota</taxon>
        <taxon>Sar</taxon>
        <taxon>Alveolata</taxon>
        <taxon>Dinophyceae</taxon>
        <taxon>Suessiales</taxon>
        <taxon>Symbiodiniaceae</taxon>
        <taxon>Symbiodinium</taxon>
    </lineage>
</organism>
<dbReference type="OrthoDB" id="407992at2759"/>
<dbReference type="EMBL" id="CAJNJA010017808">
    <property type="protein sequence ID" value="CAE7408390.1"/>
    <property type="molecule type" value="Genomic_DNA"/>
</dbReference>
<evidence type="ECO:0000313" key="4">
    <source>
        <dbReference type="Proteomes" id="UP000601435"/>
    </source>
</evidence>
<accession>A0A812QWS2</accession>
<dbReference type="PROSITE" id="PS50222">
    <property type="entry name" value="EF_HAND_2"/>
    <property type="match status" value="2"/>
</dbReference>
<dbReference type="InterPro" id="IPR002048">
    <property type="entry name" value="EF_hand_dom"/>
</dbReference>
<evidence type="ECO:0000259" key="2">
    <source>
        <dbReference type="PROSITE" id="PS50222"/>
    </source>
</evidence>
<feature type="domain" description="EF-hand" evidence="2">
    <location>
        <begin position="206"/>
        <end position="234"/>
    </location>
</feature>
<comment type="caution">
    <text evidence="3">The sequence shown here is derived from an EMBL/GenBank/DDBJ whole genome shotgun (WGS) entry which is preliminary data.</text>
</comment>
<feature type="region of interest" description="Disordered" evidence="1">
    <location>
        <begin position="401"/>
        <end position="435"/>
    </location>
</feature>
<feature type="domain" description="EF-hand" evidence="2">
    <location>
        <begin position="78"/>
        <end position="113"/>
    </location>
</feature>
<feature type="compositionally biased region" description="Polar residues" evidence="1">
    <location>
        <begin position="423"/>
        <end position="435"/>
    </location>
</feature>
<dbReference type="InterPro" id="IPR011992">
    <property type="entry name" value="EF-hand-dom_pair"/>
</dbReference>
<protein>
    <recommendedName>
        <fullName evidence="2">EF-hand domain-containing protein</fullName>
    </recommendedName>
</protein>